<dbReference type="Gene3D" id="3.40.50.200">
    <property type="entry name" value="Peptidase S8/S53 domain"/>
    <property type="match status" value="1"/>
</dbReference>
<sequence length="1227" mass="130030">MTRSTQRQVAAALVTTAVLTVIPAGVAVAAPGAQSTPASPAQVTLITGDRVTVRTGGFQVTPAPRGRPMPFQEYTRNGDRYLVPDDAVLLIQSGRLDRELFNITGLVGQGYDDAHTTSIPLLVQGSQALARKAPQGGKVRRELPGLGMTALDQGKTETGSFWRTLGAETLAAGPEKIWLNGKVRATLDQSVPQIGAPTAWQAGFTGNDVQVAVLDSGIDTDHPDLIGKVTQGKDFSGKGSIEDGHGHGTHVASTITGSGAASGGKYKGVAPGANLAVGKVLDDAGEATDDMVLAGMQWASAEIRAKVVNMSLGSRRPSDGTDPMSAAVNTLSRQNGTLFVIAAGNSGGAETIASPGAADDALTVGSVTKKDKLSWFSSRGPRMGDGALKPEIAAPGDGIVAARPAGVHADDPVGDAYQRMSGTSMAAPHVAGAAAILAQQHPDWAGDRLKAALVSSVAPVAESPFAVGAGRVDVARAIRATVVATGSVSTYLPWPNQGAQKRQTVTWHNSGTAPVTLGLQANLTSADGQQAPAGLLGLAANSVTVPAGASASVDVIVTAQDDRPGTYSGILSARTADGVISTRTAISVRQKEQRHNLTVTLLDRNGVAPPVDPERPGIAIINLDTGEVTRLFPGTIDLPKGRYTVHGVIETARAGQEPELSMISHPELVLDKDVTQVLDARAGKLVSAEPDNPAADGGTHTMSAFSKVRSCSCTFGYLVEINPRLYPMFAATVPGTASDAYAFGQHRRATEQVLELSANDGQPFQVKTEWYQASLTAENLTLPVVHGGAGTVEDIARIDARGKLVLVDIPRTISYEDMVQRTKNIKDAGGKLVMVNFFDEAPGTSVLGGGPIEPLALPMLYSFKSVTADRFEAYVKKGNAAAKYVNRPFPNFRYELAYGVERQLSTPQVHKPKDRELIPVRTSYHDNVPGEVRYWAAMDFFGNSLYSQYTQPAAGQQERIEYFTPGKWAVSWSTAMRGPSYDDQLDLLQGKSYRIGWNKAVVGPSFRGLTRTNVAEQPRPWVMRKDGEINGWLPLWGDSAGRARRVDEFPGPDISGEFSLYRNGNLLKSVPVADPAFIPVPDEAADYRLTGEVNRKGDPNWPLSTSISGDWRFRSSSADEGKALPLLNVRYDPAVDLRNRAPGGKAFSFPVSVERQGGTPCVAKFTVDVSYDDGATWQPAHVWHIGNSWNVGVKHPASGFASLRANVTDTDGNSVQQTVIRAYQIGS</sequence>
<keyword evidence="10" id="KW-1185">Reference proteome</keyword>
<evidence type="ECO:0000256" key="1">
    <source>
        <dbReference type="ARBA" id="ARBA00011073"/>
    </source>
</evidence>
<dbReference type="PANTHER" id="PTHR43399:SF4">
    <property type="entry name" value="CELL WALL-ASSOCIATED PROTEASE"/>
    <property type="match status" value="1"/>
</dbReference>
<dbReference type="PROSITE" id="PS00136">
    <property type="entry name" value="SUBTILASE_ASP"/>
    <property type="match status" value="1"/>
</dbReference>
<feature type="active site" description="Charge relay system" evidence="5">
    <location>
        <position position="215"/>
    </location>
</feature>
<evidence type="ECO:0000256" key="2">
    <source>
        <dbReference type="ARBA" id="ARBA00022670"/>
    </source>
</evidence>
<dbReference type="PANTHER" id="PTHR43399">
    <property type="entry name" value="SUBTILISIN-RELATED"/>
    <property type="match status" value="1"/>
</dbReference>
<dbReference type="PROSITE" id="PS00138">
    <property type="entry name" value="SUBTILASE_SER"/>
    <property type="match status" value="1"/>
</dbReference>
<keyword evidence="2 5" id="KW-0645">Protease</keyword>
<feature type="domain" description="Peptidase S8/S53" evidence="8">
    <location>
        <begin position="206"/>
        <end position="470"/>
    </location>
</feature>
<evidence type="ECO:0000313" key="9">
    <source>
        <dbReference type="EMBL" id="MBP2330504.1"/>
    </source>
</evidence>
<keyword evidence="4 5" id="KW-0720">Serine protease</keyword>
<dbReference type="InterPro" id="IPR051048">
    <property type="entry name" value="Peptidase_S8/S53_subtilisin"/>
</dbReference>
<feature type="active site" description="Charge relay system" evidence="5">
    <location>
        <position position="247"/>
    </location>
</feature>
<dbReference type="PROSITE" id="PS00137">
    <property type="entry name" value="SUBTILASE_HIS"/>
    <property type="match status" value="1"/>
</dbReference>
<evidence type="ECO:0000256" key="4">
    <source>
        <dbReference type="ARBA" id="ARBA00022825"/>
    </source>
</evidence>
<dbReference type="InterPro" id="IPR000209">
    <property type="entry name" value="Peptidase_S8/S53_dom"/>
</dbReference>
<dbReference type="SUPFAM" id="SSF52743">
    <property type="entry name" value="Subtilisin-like"/>
    <property type="match status" value="1"/>
</dbReference>
<keyword evidence="3 5" id="KW-0378">Hydrolase</keyword>
<evidence type="ECO:0000259" key="8">
    <source>
        <dbReference type="Pfam" id="PF00082"/>
    </source>
</evidence>
<dbReference type="InterPro" id="IPR036852">
    <property type="entry name" value="Peptidase_S8/S53_dom_sf"/>
</dbReference>
<feature type="signal peptide" evidence="7">
    <location>
        <begin position="1"/>
        <end position="29"/>
    </location>
</feature>
<comment type="caution">
    <text evidence="9">The sequence shown here is derived from an EMBL/GenBank/DDBJ whole genome shotgun (WGS) entry which is preliminary data.</text>
</comment>
<dbReference type="PRINTS" id="PR00723">
    <property type="entry name" value="SUBTILISIN"/>
</dbReference>
<reference evidence="9 10" key="1">
    <citation type="submission" date="2021-03" db="EMBL/GenBank/DDBJ databases">
        <title>Sequencing the genomes of 1000 actinobacteria strains.</title>
        <authorList>
            <person name="Klenk H.-P."/>
        </authorList>
    </citation>
    <scope>NUCLEOTIDE SEQUENCE [LARGE SCALE GENOMIC DNA]</scope>
    <source>
        <strain evidence="9 10">DSM 46670</strain>
    </source>
</reference>
<dbReference type="RefSeq" id="WP_209647106.1">
    <property type="nucleotide sequence ID" value="NZ_JAGINW010000001.1"/>
</dbReference>
<dbReference type="Gene3D" id="2.60.40.10">
    <property type="entry name" value="Immunoglobulins"/>
    <property type="match status" value="1"/>
</dbReference>
<dbReference type="InterPro" id="IPR023827">
    <property type="entry name" value="Peptidase_S8_Asp-AS"/>
</dbReference>
<dbReference type="InterPro" id="IPR013783">
    <property type="entry name" value="Ig-like_fold"/>
</dbReference>
<gene>
    <name evidence="9" type="ORF">JOF56_010889</name>
</gene>
<keyword evidence="7" id="KW-0732">Signal</keyword>
<dbReference type="InterPro" id="IPR023828">
    <property type="entry name" value="Peptidase_S8_Ser-AS"/>
</dbReference>
<evidence type="ECO:0000313" key="10">
    <source>
        <dbReference type="Proteomes" id="UP001519332"/>
    </source>
</evidence>
<comment type="similarity">
    <text evidence="1 5 6">Belongs to the peptidase S8 family.</text>
</comment>
<protein>
    <submittedName>
        <fullName evidence="9">Subtilisin family serine protease</fullName>
    </submittedName>
</protein>
<accession>A0ABS4U2R5</accession>
<dbReference type="InterPro" id="IPR022398">
    <property type="entry name" value="Peptidase_S8_His-AS"/>
</dbReference>
<dbReference type="Pfam" id="PF00082">
    <property type="entry name" value="Peptidase_S8"/>
    <property type="match status" value="1"/>
</dbReference>
<evidence type="ECO:0000256" key="7">
    <source>
        <dbReference type="SAM" id="SignalP"/>
    </source>
</evidence>
<evidence type="ECO:0000256" key="3">
    <source>
        <dbReference type="ARBA" id="ARBA00022801"/>
    </source>
</evidence>
<feature type="active site" description="Charge relay system" evidence="5">
    <location>
        <position position="424"/>
    </location>
</feature>
<dbReference type="GO" id="GO:0008233">
    <property type="term" value="F:peptidase activity"/>
    <property type="evidence" value="ECO:0007669"/>
    <property type="project" value="UniProtKB-KW"/>
</dbReference>
<organism evidence="9 10">
    <name type="scientific">Kibdelosporangium banguiense</name>
    <dbReference type="NCBI Taxonomy" id="1365924"/>
    <lineage>
        <taxon>Bacteria</taxon>
        <taxon>Bacillati</taxon>
        <taxon>Actinomycetota</taxon>
        <taxon>Actinomycetes</taxon>
        <taxon>Pseudonocardiales</taxon>
        <taxon>Pseudonocardiaceae</taxon>
        <taxon>Kibdelosporangium</taxon>
    </lineage>
</organism>
<name>A0ABS4U2R5_9PSEU</name>
<dbReference type="EMBL" id="JAGINW010000001">
    <property type="protein sequence ID" value="MBP2330504.1"/>
    <property type="molecule type" value="Genomic_DNA"/>
</dbReference>
<evidence type="ECO:0000256" key="5">
    <source>
        <dbReference type="PROSITE-ProRule" id="PRU01240"/>
    </source>
</evidence>
<dbReference type="GO" id="GO:0006508">
    <property type="term" value="P:proteolysis"/>
    <property type="evidence" value="ECO:0007669"/>
    <property type="project" value="UniProtKB-KW"/>
</dbReference>
<dbReference type="Proteomes" id="UP001519332">
    <property type="component" value="Unassembled WGS sequence"/>
</dbReference>
<proteinExistence type="inferred from homology"/>
<dbReference type="InterPro" id="IPR015500">
    <property type="entry name" value="Peptidase_S8_subtilisin-rel"/>
</dbReference>
<dbReference type="PROSITE" id="PS51892">
    <property type="entry name" value="SUBTILASE"/>
    <property type="match status" value="1"/>
</dbReference>
<feature type="chain" id="PRO_5046621713" evidence="7">
    <location>
        <begin position="30"/>
        <end position="1227"/>
    </location>
</feature>
<evidence type="ECO:0000256" key="6">
    <source>
        <dbReference type="RuleBase" id="RU003355"/>
    </source>
</evidence>